<protein>
    <submittedName>
        <fullName evidence="1">Uncharacterized protein</fullName>
    </submittedName>
</protein>
<dbReference type="AlphaFoldDB" id="A0A0E9PQB6"/>
<evidence type="ECO:0000313" key="1">
    <source>
        <dbReference type="EMBL" id="JAH06719.1"/>
    </source>
</evidence>
<reference evidence="1" key="1">
    <citation type="submission" date="2014-11" db="EMBL/GenBank/DDBJ databases">
        <authorList>
            <person name="Amaro Gonzalez C."/>
        </authorList>
    </citation>
    <scope>NUCLEOTIDE SEQUENCE</scope>
</reference>
<name>A0A0E9PQB6_ANGAN</name>
<organism evidence="1">
    <name type="scientific">Anguilla anguilla</name>
    <name type="common">European freshwater eel</name>
    <name type="synonym">Muraena anguilla</name>
    <dbReference type="NCBI Taxonomy" id="7936"/>
    <lineage>
        <taxon>Eukaryota</taxon>
        <taxon>Metazoa</taxon>
        <taxon>Chordata</taxon>
        <taxon>Craniata</taxon>
        <taxon>Vertebrata</taxon>
        <taxon>Euteleostomi</taxon>
        <taxon>Actinopterygii</taxon>
        <taxon>Neopterygii</taxon>
        <taxon>Teleostei</taxon>
        <taxon>Anguilliformes</taxon>
        <taxon>Anguillidae</taxon>
        <taxon>Anguilla</taxon>
    </lineage>
</organism>
<reference evidence="1" key="2">
    <citation type="journal article" date="2015" name="Fish Shellfish Immunol.">
        <title>Early steps in the European eel (Anguilla anguilla)-Vibrio vulnificus interaction in the gills: Role of the RtxA13 toxin.</title>
        <authorList>
            <person name="Callol A."/>
            <person name="Pajuelo D."/>
            <person name="Ebbesson L."/>
            <person name="Teles M."/>
            <person name="MacKenzie S."/>
            <person name="Amaro C."/>
        </authorList>
    </citation>
    <scope>NUCLEOTIDE SEQUENCE</scope>
</reference>
<accession>A0A0E9PQB6</accession>
<sequence length="43" mass="4850">MYSRLFSPPRTACPCYLLLIAQEPVGLFFQLSRCLPDLTITAC</sequence>
<dbReference type="EMBL" id="GBXM01101858">
    <property type="protein sequence ID" value="JAH06719.1"/>
    <property type="molecule type" value="Transcribed_RNA"/>
</dbReference>
<proteinExistence type="predicted"/>